<accession>A0A0K1PNR0</accession>
<proteinExistence type="inferred from homology"/>
<reference evidence="6 7" key="1">
    <citation type="submission" date="2015-08" db="EMBL/GenBank/DDBJ databases">
        <authorList>
            <person name="Babu N.S."/>
            <person name="Beckwith C.J."/>
            <person name="Beseler K.G."/>
            <person name="Brison A."/>
            <person name="Carone J.V."/>
            <person name="Caskin T.P."/>
            <person name="Diamond M."/>
            <person name="Durham M.E."/>
            <person name="Foxe J.M."/>
            <person name="Go M."/>
            <person name="Henderson B.A."/>
            <person name="Jones I.B."/>
            <person name="McGettigan J.A."/>
            <person name="Micheletti S.J."/>
            <person name="Nasrallah M.E."/>
            <person name="Ortiz D."/>
            <person name="Piller C.R."/>
            <person name="Privatt S.R."/>
            <person name="Schneider S.L."/>
            <person name="Sharp S."/>
            <person name="Smith T.C."/>
            <person name="Stanton J.D."/>
            <person name="Ullery H.E."/>
            <person name="Wilson R.J."/>
            <person name="Serrano M.G."/>
            <person name="Buck G."/>
            <person name="Lee V."/>
            <person name="Wang Y."/>
            <person name="Carvalho R."/>
            <person name="Voegtly L."/>
            <person name="Shi R."/>
            <person name="Duckworth R."/>
            <person name="Johnson A."/>
            <person name="Loviza R."/>
            <person name="Walstead R."/>
            <person name="Shah Z."/>
            <person name="Kiflezghi M."/>
            <person name="Wade K."/>
            <person name="Ball S.L."/>
            <person name="Bradley K.W."/>
            <person name="Asai D.J."/>
            <person name="Bowman C.A."/>
            <person name="Russell D.A."/>
            <person name="Pope W.H."/>
            <person name="Jacobs-Sera D."/>
            <person name="Hendrix R.W."/>
            <person name="Hatfull G.F."/>
        </authorList>
    </citation>
    <scope>NUCLEOTIDE SEQUENCE [LARGE SCALE GENOMIC DNA]</scope>
    <source>
        <strain evidence="6 7">DSM 27648</strain>
    </source>
</reference>
<name>A0A0K1PNR0_9BACT</name>
<keyword evidence="7" id="KW-1185">Reference proteome</keyword>
<dbReference type="EMBL" id="CP012333">
    <property type="protein sequence ID" value="AKU94729.1"/>
    <property type="molecule type" value="Genomic_DNA"/>
</dbReference>
<evidence type="ECO:0000256" key="3">
    <source>
        <dbReference type="ARBA" id="ARBA00022490"/>
    </source>
</evidence>
<dbReference type="SUPFAM" id="SSF101116">
    <property type="entry name" value="Flagellar export chaperone FliS"/>
    <property type="match status" value="1"/>
</dbReference>
<dbReference type="Pfam" id="PF02561">
    <property type="entry name" value="FliS"/>
    <property type="match status" value="1"/>
</dbReference>
<dbReference type="RefSeq" id="WP_146646284.1">
    <property type="nucleotide sequence ID" value="NZ_CP012333.1"/>
</dbReference>
<evidence type="ECO:0000256" key="4">
    <source>
        <dbReference type="ARBA" id="ARBA00022795"/>
    </source>
</evidence>
<keyword evidence="5" id="KW-0143">Chaperone</keyword>
<evidence type="ECO:0000256" key="2">
    <source>
        <dbReference type="ARBA" id="ARBA00008787"/>
    </source>
</evidence>
<evidence type="ECO:0000313" key="6">
    <source>
        <dbReference type="EMBL" id="AKU94729.1"/>
    </source>
</evidence>
<keyword evidence="3" id="KW-0963">Cytoplasm</keyword>
<comment type="subcellular location">
    <subcellularLocation>
        <location evidence="1">Cytoplasm</location>
        <location evidence="1">Cytosol</location>
    </subcellularLocation>
</comment>
<keyword evidence="6" id="KW-0282">Flagellum</keyword>
<sequence length="122" mass="13371">MSVAAKYQKVQVATCSPAQLVVMLYDGIIRFATEAVNAMERKDRARAGDRIGRAHAILEELLATLDPSQSPELCENLSGLYAFCMHRLLTANLEQNREAIAEVIALVRPLREAFAEIAAKAA</sequence>
<dbReference type="InterPro" id="IPR036584">
    <property type="entry name" value="FliS_sf"/>
</dbReference>
<dbReference type="Gene3D" id="1.20.120.340">
    <property type="entry name" value="Flagellar protein FliS"/>
    <property type="match status" value="1"/>
</dbReference>
<keyword evidence="6" id="KW-0969">Cilium</keyword>
<protein>
    <submittedName>
        <fullName evidence="6">Flagellar biosynthesis protein FliS</fullName>
    </submittedName>
</protein>
<dbReference type="PIRSF" id="PIRSF039090">
    <property type="entry name" value="Flis"/>
    <property type="match status" value="1"/>
</dbReference>
<dbReference type="KEGG" id="llu:AKJ09_01393"/>
<dbReference type="OrthoDB" id="5343669at2"/>
<evidence type="ECO:0000256" key="5">
    <source>
        <dbReference type="ARBA" id="ARBA00023186"/>
    </source>
</evidence>
<dbReference type="STRING" id="1391654.AKJ09_01393"/>
<organism evidence="6 7">
    <name type="scientific">Labilithrix luteola</name>
    <dbReference type="NCBI Taxonomy" id="1391654"/>
    <lineage>
        <taxon>Bacteria</taxon>
        <taxon>Pseudomonadati</taxon>
        <taxon>Myxococcota</taxon>
        <taxon>Polyangia</taxon>
        <taxon>Polyangiales</taxon>
        <taxon>Labilitrichaceae</taxon>
        <taxon>Labilithrix</taxon>
    </lineage>
</organism>
<comment type="similarity">
    <text evidence="2">Belongs to the FliS family.</text>
</comment>
<dbReference type="GO" id="GO:0071973">
    <property type="term" value="P:bacterial-type flagellum-dependent cell motility"/>
    <property type="evidence" value="ECO:0007669"/>
    <property type="project" value="TreeGrafter"/>
</dbReference>
<dbReference type="InterPro" id="IPR003713">
    <property type="entry name" value="FliS"/>
</dbReference>
<dbReference type="GO" id="GO:0005829">
    <property type="term" value="C:cytosol"/>
    <property type="evidence" value="ECO:0007669"/>
    <property type="project" value="UniProtKB-SubCell"/>
</dbReference>
<dbReference type="GO" id="GO:0044780">
    <property type="term" value="P:bacterial-type flagellum assembly"/>
    <property type="evidence" value="ECO:0007669"/>
    <property type="project" value="InterPro"/>
</dbReference>
<keyword evidence="6" id="KW-0966">Cell projection</keyword>
<keyword evidence="4" id="KW-1005">Bacterial flagellum biogenesis</keyword>
<dbReference type="PANTHER" id="PTHR34773">
    <property type="entry name" value="FLAGELLAR SECRETION CHAPERONE FLIS"/>
    <property type="match status" value="1"/>
</dbReference>
<gene>
    <name evidence="6" type="ORF">AKJ09_01393</name>
</gene>
<dbReference type="NCBIfam" id="TIGR00208">
    <property type="entry name" value="fliS"/>
    <property type="match status" value="1"/>
</dbReference>
<dbReference type="PANTHER" id="PTHR34773:SF1">
    <property type="entry name" value="FLAGELLAR SECRETION CHAPERONE FLIS"/>
    <property type="match status" value="1"/>
</dbReference>
<evidence type="ECO:0000256" key="1">
    <source>
        <dbReference type="ARBA" id="ARBA00004514"/>
    </source>
</evidence>
<dbReference type="CDD" id="cd16098">
    <property type="entry name" value="FliS"/>
    <property type="match status" value="1"/>
</dbReference>
<dbReference type="AlphaFoldDB" id="A0A0K1PNR0"/>
<evidence type="ECO:0000313" key="7">
    <source>
        <dbReference type="Proteomes" id="UP000064967"/>
    </source>
</evidence>
<dbReference type="Proteomes" id="UP000064967">
    <property type="component" value="Chromosome"/>
</dbReference>